<dbReference type="EMBL" id="BIFQ01000002">
    <property type="protein sequence ID" value="GCE08933.1"/>
    <property type="molecule type" value="Genomic_DNA"/>
</dbReference>
<dbReference type="Proteomes" id="UP000287224">
    <property type="component" value="Unassembled WGS sequence"/>
</dbReference>
<keyword evidence="4" id="KW-0564">Palmitate</keyword>
<dbReference type="OrthoDB" id="9795467at2"/>
<protein>
    <submittedName>
        <fullName evidence="7">Sugar ABC transporter substrate-binding protein</fullName>
    </submittedName>
</protein>
<keyword evidence="5" id="KW-0449">Lipoprotein</keyword>
<keyword evidence="3" id="KW-0472">Membrane</keyword>
<proteinExistence type="predicted"/>
<organism evidence="7 8">
    <name type="scientific">Dictyobacter aurantiacus</name>
    <dbReference type="NCBI Taxonomy" id="1936993"/>
    <lineage>
        <taxon>Bacteria</taxon>
        <taxon>Bacillati</taxon>
        <taxon>Chloroflexota</taxon>
        <taxon>Ktedonobacteria</taxon>
        <taxon>Ktedonobacterales</taxon>
        <taxon>Dictyobacteraceae</taxon>
        <taxon>Dictyobacter</taxon>
    </lineage>
</organism>
<evidence type="ECO:0000256" key="2">
    <source>
        <dbReference type="ARBA" id="ARBA00022729"/>
    </source>
</evidence>
<dbReference type="AlphaFoldDB" id="A0A401ZPY4"/>
<feature type="signal peptide" evidence="6">
    <location>
        <begin position="1"/>
        <end position="19"/>
    </location>
</feature>
<evidence type="ECO:0000256" key="4">
    <source>
        <dbReference type="ARBA" id="ARBA00023139"/>
    </source>
</evidence>
<evidence type="ECO:0000313" key="8">
    <source>
        <dbReference type="Proteomes" id="UP000287224"/>
    </source>
</evidence>
<dbReference type="SUPFAM" id="SSF53850">
    <property type="entry name" value="Periplasmic binding protein-like II"/>
    <property type="match status" value="1"/>
</dbReference>
<sequence>MTDRFAFSKVKIVPLLLLAALCLGMLSGCDSGTGSSSSSTSDTSASSSSGGGGQVTLTFWNWVTGVDKAAAEYTKLHPNIHVNVINVGGGTNEYNKLYTAIKANNEPDLAQIEYQVLPTFETTGSLIDLSKYGANDIKNQFVPWTWNQVSLGNSVYAMPQDTGPLVLYYRADLFQKYNLPVPTTWAQYADDAAKLHAADPNAYITDFPARDPGWFNGLVWQAGGQMFSIDGQSWKVNINNPQAQKVASYWQGLLSKNLIKAEPDFADAWYHDIGSGTLATWISAAWGAGTIKPNAPQTAGKWRAAPLPQWQEGQYANGNWGGSTTAVFSSSKHPKEAADFAMWLNTNKQAVEEMIKGNAIYPASLSNLDSPLVNGPQPFFGNQNLGILFKDASQHVNPTYQWGPTINQVYNDFGDNFAGAVNNQDTLMNGLNSVQQSTILFMQNQGFNVKS</sequence>
<dbReference type="Pfam" id="PF01547">
    <property type="entry name" value="SBP_bac_1"/>
    <property type="match status" value="1"/>
</dbReference>
<evidence type="ECO:0000256" key="3">
    <source>
        <dbReference type="ARBA" id="ARBA00023136"/>
    </source>
</evidence>
<keyword evidence="1" id="KW-1003">Cell membrane</keyword>
<dbReference type="Gene3D" id="3.40.190.10">
    <property type="entry name" value="Periplasmic binding protein-like II"/>
    <property type="match status" value="3"/>
</dbReference>
<dbReference type="PROSITE" id="PS51257">
    <property type="entry name" value="PROKAR_LIPOPROTEIN"/>
    <property type="match status" value="1"/>
</dbReference>
<reference evidence="8" key="1">
    <citation type="submission" date="2018-12" db="EMBL/GenBank/DDBJ databases">
        <title>Tengunoibacter tsumagoiensis gen. nov., sp. nov., Dictyobacter kobayashii sp. nov., D. alpinus sp. nov., and D. joshuensis sp. nov. and description of Dictyobacteraceae fam. nov. within the order Ktedonobacterales isolated from Tengu-no-mugimeshi.</title>
        <authorList>
            <person name="Wang C.M."/>
            <person name="Zheng Y."/>
            <person name="Sakai Y."/>
            <person name="Toyoda A."/>
            <person name="Minakuchi Y."/>
            <person name="Abe K."/>
            <person name="Yokota A."/>
            <person name="Yabe S."/>
        </authorList>
    </citation>
    <scope>NUCLEOTIDE SEQUENCE [LARGE SCALE GENOMIC DNA]</scope>
    <source>
        <strain evidence="8">S-27</strain>
    </source>
</reference>
<dbReference type="PANTHER" id="PTHR43649:SF33">
    <property type="entry name" value="POLYGALACTURONAN_RHAMNOGALACTURONAN-BINDING PROTEIN YTCQ"/>
    <property type="match status" value="1"/>
</dbReference>
<gene>
    <name evidence="7" type="ORF">KDAU_62620</name>
</gene>
<dbReference type="PANTHER" id="PTHR43649">
    <property type="entry name" value="ARABINOSE-BINDING PROTEIN-RELATED"/>
    <property type="match status" value="1"/>
</dbReference>
<accession>A0A401ZPY4</accession>
<dbReference type="InterPro" id="IPR006059">
    <property type="entry name" value="SBP"/>
</dbReference>
<evidence type="ECO:0000256" key="5">
    <source>
        <dbReference type="ARBA" id="ARBA00023288"/>
    </source>
</evidence>
<evidence type="ECO:0000313" key="7">
    <source>
        <dbReference type="EMBL" id="GCE08933.1"/>
    </source>
</evidence>
<dbReference type="InterPro" id="IPR050490">
    <property type="entry name" value="Bact_solute-bd_prot1"/>
</dbReference>
<evidence type="ECO:0000256" key="1">
    <source>
        <dbReference type="ARBA" id="ARBA00022475"/>
    </source>
</evidence>
<keyword evidence="2 6" id="KW-0732">Signal</keyword>
<evidence type="ECO:0000256" key="6">
    <source>
        <dbReference type="SAM" id="SignalP"/>
    </source>
</evidence>
<feature type="chain" id="PRO_5019111434" evidence="6">
    <location>
        <begin position="20"/>
        <end position="451"/>
    </location>
</feature>
<keyword evidence="8" id="KW-1185">Reference proteome</keyword>
<dbReference type="RefSeq" id="WP_126601401.1">
    <property type="nucleotide sequence ID" value="NZ_BIFQ01000002.1"/>
</dbReference>
<dbReference type="CDD" id="cd13585">
    <property type="entry name" value="PBP2_TMBP_like"/>
    <property type="match status" value="1"/>
</dbReference>
<comment type="caution">
    <text evidence="7">The sequence shown here is derived from an EMBL/GenBank/DDBJ whole genome shotgun (WGS) entry which is preliminary data.</text>
</comment>
<name>A0A401ZPY4_9CHLR</name>